<sequence length="259" mass="29419">MTKKALLVVSFGTTYEDTRKKTIEQCEHDLQLAFPDYTFFRAYTSRMVIDRLAKRDGLIIPNPVEALNAIYEAGFEEVLIQSLHIICGDEYHKLSSEIESFSSKFKSIKLGRPLLTTIEDYKKAVHATLDFFPELKQDEALILMGHGTFHPVFPAYCALEYMFHQVNGNVYIGTVEGFPAIEDVLQKLQQTHCKRAYLAPFMLVAGDHAINDMAGDELDSWKNLLEQNNIDPIIHLKGLGESQTIRHLFIEHALDALKA</sequence>
<evidence type="ECO:0000313" key="4">
    <source>
        <dbReference type="EMBL" id="MDA3731156.1"/>
    </source>
</evidence>
<dbReference type="EMBL" id="JAQIFT010000028">
    <property type="protein sequence ID" value="MDA3731156.1"/>
    <property type="molecule type" value="Genomic_DNA"/>
</dbReference>
<dbReference type="Pfam" id="PF06180">
    <property type="entry name" value="CbiK"/>
    <property type="match status" value="1"/>
</dbReference>
<feature type="binding site" evidence="2">
    <location>
        <position position="11"/>
    </location>
    <ligand>
        <name>Co(2+)</name>
        <dbReference type="ChEBI" id="CHEBI:48828"/>
    </ligand>
</feature>
<feature type="binding site" evidence="2">
    <location>
        <position position="208"/>
    </location>
    <ligand>
        <name>Co(2+)</name>
        <dbReference type="ChEBI" id="CHEBI:48828"/>
    </ligand>
</feature>
<feature type="binding site" evidence="2">
    <location>
        <begin position="86"/>
        <end position="93"/>
    </location>
    <ligand>
        <name>substrate</name>
    </ligand>
</feature>
<reference evidence="4" key="1">
    <citation type="journal article" date="2023" name="Int. J. Syst. Evol. Microbiol.">
        <title>&lt;i&gt;Holtiella tumoricola&lt;/i&gt; gen. nov. sp. nov., isolated from a human clinical sample.</title>
        <authorList>
            <person name="Allen-Vercoe E."/>
            <person name="Daigneault M.C."/>
            <person name="Vancuren S.J."/>
            <person name="Cochrane K."/>
            <person name="O'Neal L.L."/>
            <person name="Sankaranarayanan K."/>
            <person name="Lawson P.A."/>
        </authorList>
    </citation>
    <scope>NUCLEOTIDE SEQUENCE</scope>
    <source>
        <strain evidence="4">CC70A</strain>
    </source>
</reference>
<proteinExistence type="predicted"/>
<dbReference type="SUPFAM" id="SSF53800">
    <property type="entry name" value="Chelatase"/>
    <property type="match status" value="1"/>
</dbReference>
<dbReference type="GO" id="GO:0046872">
    <property type="term" value="F:metal ion binding"/>
    <property type="evidence" value="ECO:0007669"/>
    <property type="project" value="UniProtKB-KW"/>
</dbReference>
<feature type="binding site" evidence="3">
    <location>
        <position position="146"/>
    </location>
    <ligand>
        <name>Co(2+)</name>
        <dbReference type="ChEBI" id="CHEBI:48828"/>
    </ligand>
</feature>
<evidence type="ECO:0000256" key="2">
    <source>
        <dbReference type="PIRSR" id="PIRSR033579-2"/>
    </source>
</evidence>
<dbReference type="GO" id="GO:0016852">
    <property type="term" value="F:sirohydrochlorin cobaltochelatase activity"/>
    <property type="evidence" value="ECO:0007669"/>
    <property type="project" value="InterPro"/>
</dbReference>
<gene>
    <name evidence="4" type="ORF">PBV87_06595</name>
</gene>
<feature type="active site" description="Proton acceptor" evidence="1">
    <location>
        <position position="146"/>
    </location>
</feature>
<dbReference type="Gene3D" id="3.40.50.1400">
    <property type="match status" value="2"/>
</dbReference>
<evidence type="ECO:0000256" key="3">
    <source>
        <dbReference type="PIRSR" id="PIRSR033579-3"/>
    </source>
</evidence>
<evidence type="ECO:0000256" key="1">
    <source>
        <dbReference type="PIRSR" id="PIRSR033579-1"/>
    </source>
</evidence>
<dbReference type="CDD" id="cd03413">
    <property type="entry name" value="CbiK_C"/>
    <property type="match status" value="1"/>
</dbReference>
<protein>
    <submittedName>
        <fullName evidence="4">Sirohydrochlorin cobaltochelatase</fullName>
    </submittedName>
</protein>
<keyword evidence="3" id="KW-0479">Metal-binding</keyword>
<dbReference type="AlphaFoldDB" id="A0AA42DLX3"/>
<keyword evidence="3" id="KW-0170">Cobalt</keyword>
<dbReference type="CDD" id="cd03412">
    <property type="entry name" value="CbiK_N"/>
    <property type="match status" value="1"/>
</dbReference>
<dbReference type="RefSeq" id="WP_271011588.1">
    <property type="nucleotide sequence ID" value="NZ_JAQIFT010000028.1"/>
</dbReference>
<dbReference type="PIRSF" id="PIRSF033579">
    <property type="entry name" value="Anaer_Co_chel"/>
    <property type="match status" value="1"/>
</dbReference>
<organism evidence="4 5">
    <name type="scientific">Holtiella tumoricola</name>
    <dbReference type="NCBI Taxonomy" id="3018743"/>
    <lineage>
        <taxon>Bacteria</taxon>
        <taxon>Bacillati</taxon>
        <taxon>Bacillota</taxon>
        <taxon>Clostridia</taxon>
        <taxon>Lachnospirales</taxon>
        <taxon>Cellulosilyticaceae</taxon>
        <taxon>Holtiella</taxon>
    </lineage>
</organism>
<feature type="binding site" evidence="3">
    <location>
        <position position="176"/>
    </location>
    <ligand>
        <name>Co(2+)</name>
        <dbReference type="ChEBI" id="CHEBI:48828"/>
    </ligand>
</feature>
<name>A0AA42DLX3_9FIRM</name>
<keyword evidence="5" id="KW-1185">Reference proteome</keyword>
<dbReference type="GO" id="GO:0019251">
    <property type="term" value="P:anaerobic cobalamin biosynthetic process"/>
    <property type="evidence" value="ECO:0007669"/>
    <property type="project" value="InterPro"/>
</dbReference>
<dbReference type="InterPro" id="IPR010388">
    <property type="entry name" value="Anaerobic_Co-chelatase"/>
</dbReference>
<accession>A0AA42DLX3</accession>
<feature type="binding site" evidence="2">
    <location>
        <begin position="203"/>
        <end position="204"/>
    </location>
    <ligand>
        <name>substrate</name>
    </ligand>
</feature>
<evidence type="ECO:0000313" key="5">
    <source>
        <dbReference type="Proteomes" id="UP001169242"/>
    </source>
</evidence>
<comment type="caution">
    <text evidence="4">The sequence shown here is derived from an EMBL/GenBank/DDBJ whole genome shotgun (WGS) entry which is preliminary data.</text>
</comment>
<dbReference type="Proteomes" id="UP001169242">
    <property type="component" value="Unassembled WGS sequence"/>
</dbReference>